<feature type="domain" description="YncI copper-binding" evidence="4">
    <location>
        <begin position="29"/>
        <end position="152"/>
    </location>
</feature>
<protein>
    <submittedName>
        <fullName evidence="5">Uncharacterized protein YcnI</fullName>
    </submittedName>
</protein>
<dbReference type="RefSeq" id="WP_322133567.1">
    <property type="nucleotide sequence ID" value="NZ_CP085036.1"/>
</dbReference>
<keyword evidence="2" id="KW-0472">Membrane</keyword>
<gene>
    <name evidence="5" type="ORF">M2152_001430</name>
</gene>
<evidence type="ECO:0000256" key="1">
    <source>
        <dbReference type="SAM" id="MobiDB-lite"/>
    </source>
</evidence>
<dbReference type="InterPro" id="IPR012533">
    <property type="entry name" value="YcnI-copper_dom"/>
</dbReference>
<feature type="chain" id="PRO_5047177289" evidence="3">
    <location>
        <begin position="29"/>
        <end position="229"/>
    </location>
</feature>
<feature type="signal peptide" evidence="3">
    <location>
        <begin position="1"/>
        <end position="28"/>
    </location>
</feature>
<reference evidence="5 6" key="1">
    <citation type="submission" date="2023-04" db="EMBL/GenBank/DDBJ databases">
        <title>Genome Encyclopedia of Bacteria and Archaea VI: Functional Genomics of Type Strains.</title>
        <authorList>
            <person name="Whitman W."/>
        </authorList>
    </citation>
    <scope>NUCLEOTIDE SEQUENCE [LARGE SCALE GENOMIC DNA]</scope>
    <source>
        <strain evidence="5 6">SG_E_30_P1</strain>
    </source>
</reference>
<sequence length="229" mass="23222">MNKNTISAAAVIVGATALALSAPLSASAHITASATSTAAGSYSVITFSVPHGCEASPTTAITIDIPEDILSVTPTRNTFWTFDRTMVPLDPPTDDASERTSQVIYTAITPLPSDARDSFELSVKLPMGEAGDVVEFPVTQTCEEGQELWVGEDVPSITLTAAEGDGHGHGGGHAEESEAEAETAAADAVPASSTEASGDVLARVLAGAGLIVGAAGLAFGITARRKAAK</sequence>
<feature type="compositionally biased region" description="Low complexity" evidence="1">
    <location>
        <begin position="182"/>
        <end position="191"/>
    </location>
</feature>
<evidence type="ECO:0000313" key="5">
    <source>
        <dbReference type="EMBL" id="MDH6181248.1"/>
    </source>
</evidence>
<keyword evidence="2" id="KW-0812">Transmembrane</keyword>
<dbReference type="Pfam" id="PF07987">
    <property type="entry name" value="DUF1775"/>
    <property type="match status" value="1"/>
</dbReference>
<evidence type="ECO:0000313" key="6">
    <source>
        <dbReference type="Proteomes" id="UP001160142"/>
    </source>
</evidence>
<dbReference type="CDD" id="cd08545">
    <property type="entry name" value="YcnI_like"/>
    <property type="match status" value="1"/>
</dbReference>
<feature type="compositionally biased region" description="Basic and acidic residues" evidence="1">
    <location>
        <begin position="164"/>
        <end position="176"/>
    </location>
</feature>
<evidence type="ECO:0000259" key="4">
    <source>
        <dbReference type="Pfam" id="PF07987"/>
    </source>
</evidence>
<dbReference type="Gene3D" id="2.60.40.2230">
    <property type="entry name" value="Uncharacterised protein YcnI-like PF07987, DUF1775"/>
    <property type="match status" value="1"/>
</dbReference>
<keyword evidence="3" id="KW-0732">Signal</keyword>
<dbReference type="Proteomes" id="UP001160142">
    <property type="component" value="Unassembled WGS sequence"/>
</dbReference>
<feature type="transmembrane region" description="Helical" evidence="2">
    <location>
        <begin position="200"/>
        <end position="223"/>
    </location>
</feature>
<comment type="caution">
    <text evidence="5">The sequence shown here is derived from an EMBL/GenBank/DDBJ whole genome shotgun (WGS) entry which is preliminary data.</text>
</comment>
<dbReference type="InterPro" id="IPR038507">
    <property type="entry name" value="YcnI-like_sf"/>
</dbReference>
<organism evidence="5 6">
    <name type="scientific">Antiquaquibacter oligotrophicus</name>
    <dbReference type="NCBI Taxonomy" id="2880260"/>
    <lineage>
        <taxon>Bacteria</taxon>
        <taxon>Bacillati</taxon>
        <taxon>Actinomycetota</taxon>
        <taxon>Actinomycetes</taxon>
        <taxon>Micrococcales</taxon>
        <taxon>Microbacteriaceae</taxon>
        <taxon>Antiquaquibacter</taxon>
    </lineage>
</organism>
<evidence type="ECO:0000256" key="2">
    <source>
        <dbReference type="SAM" id="Phobius"/>
    </source>
</evidence>
<keyword evidence="2" id="KW-1133">Transmembrane helix</keyword>
<keyword evidence="6" id="KW-1185">Reference proteome</keyword>
<accession>A0ABT6KML4</accession>
<proteinExistence type="predicted"/>
<feature type="region of interest" description="Disordered" evidence="1">
    <location>
        <begin position="162"/>
        <end position="191"/>
    </location>
</feature>
<evidence type="ECO:0000256" key="3">
    <source>
        <dbReference type="SAM" id="SignalP"/>
    </source>
</evidence>
<name>A0ABT6KML4_9MICO</name>
<dbReference type="EMBL" id="JARXVQ010000001">
    <property type="protein sequence ID" value="MDH6181248.1"/>
    <property type="molecule type" value="Genomic_DNA"/>
</dbReference>